<protein>
    <recommendedName>
        <fullName evidence="1">CHK kinase-like domain-containing protein</fullName>
    </recommendedName>
</protein>
<dbReference type="Proteomes" id="UP000494206">
    <property type="component" value="Unassembled WGS sequence"/>
</dbReference>
<dbReference type="Pfam" id="PF07914">
    <property type="entry name" value="DUF1679"/>
    <property type="match status" value="1"/>
</dbReference>
<feature type="domain" description="CHK kinase-like" evidence="1">
    <location>
        <begin position="92"/>
        <end position="284"/>
    </location>
</feature>
<reference evidence="2 3" key="1">
    <citation type="submission" date="2020-04" db="EMBL/GenBank/DDBJ databases">
        <authorList>
            <person name="Laetsch R D."/>
            <person name="Stevens L."/>
            <person name="Kumar S."/>
            <person name="Blaxter L. M."/>
        </authorList>
    </citation>
    <scope>NUCLEOTIDE SEQUENCE [LARGE SCALE GENOMIC DNA]</scope>
</reference>
<sequence>MSLSVAAHGILKTHLTWDEVEHELQKAFNTNAHFGPNKSATSVGDLKGFMSKIALIDPDWQNKKSDEKLPEKFIVKIYASRKFDETNQLKGFIISEYFPDIQHIPTHDSISYEDMRPIVKAVAEFSALGEYMLENELEFAKTSSMASVVENFLDDKSVDNFNSLFKEKMPAEHEPKIDEYISIIKEFYTSSQFLKNFEKMHEIINHKPVLIHCDLWASNLLCAKTKENHVELKAIIDFQTVSVGSPGMDVGRLFTSSLTTKDRRDHLDDLLHLYYETFVSKLEGKKPPYTFEQLKSSYFLAFPILAFLVIPTMGTFLDQTNIAEDLRQKINELAIEKMIGLLDDAIEIHKKNFAEFPIFYQ</sequence>
<evidence type="ECO:0000259" key="1">
    <source>
        <dbReference type="SMART" id="SM00587"/>
    </source>
</evidence>
<dbReference type="SMART" id="SM00587">
    <property type="entry name" value="CHK"/>
    <property type="match status" value="1"/>
</dbReference>
<dbReference type="Gene3D" id="3.90.1200.10">
    <property type="match status" value="1"/>
</dbReference>
<gene>
    <name evidence="2" type="ORF">CBOVIS_LOCUS431</name>
</gene>
<dbReference type="InterPro" id="IPR012877">
    <property type="entry name" value="Dhs-27"/>
</dbReference>
<dbReference type="OrthoDB" id="5777157at2759"/>
<proteinExistence type="predicted"/>
<evidence type="ECO:0000313" key="3">
    <source>
        <dbReference type="Proteomes" id="UP000494206"/>
    </source>
</evidence>
<accession>A0A8S1EA67</accession>
<dbReference type="InterPro" id="IPR015897">
    <property type="entry name" value="CHK_kinase-like"/>
</dbReference>
<dbReference type="InterPro" id="IPR011009">
    <property type="entry name" value="Kinase-like_dom_sf"/>
</dbReference>
<dbReference type="PANTHER" id="PTHR23020:SF43">
    <property type="entry name" value="CHK KINASE-LIKE DOMAIN-CONTAINING PROTEIN"/>
    <property type="match status" value="1"/>
</dbReference>
<dbReference type="PANTHER" id="PTHR23020">
    <property type="entry name" value="UNCHARACTERIZED NUCLEAR HORMONE RECEPTOR-RELATED"/>
    <property type="match status" value="1"/>
</dbReference>
<evidence type="ECO:0000313" key="2">
    <source>
        <dbReference type="EMBL" id="CAB3396945.1"/>
    </source>
</evidence>
<dbReference type="EMBL" id="CADEPM010000001">
    <property type="protein sequence ID" value="CAB3396945.1"/>
    <property type="molecule type" value="Genomic_DNA"/>
</dbReference>
<dbReference type="InterPro" id="IPR052961">
    <property type="entry name" value="Oxido-Kinase-like_Enzymes"/>
</dbReference>
<keyword evidence="3" id="KW-1185">Reference proteome</keyword>
<dbReference type="AlphaFoldDB" id="A0A8S1EA67"/>
<name>A0A8S1EA67_9PELO</name>
<dbReference type="SUPFAM" id="SSF56112">
    <property type="entry name" value="Protein kinase-like (PK-like)"/>
    <property type="match status" value="1"/>
</dbReference>
<comment type="caution">
    <text evidence="2">The sequence shown here is derived from an EMBL/GenBank/DDBJ whole genome shotgun (WGS) entry which is preliminary data.</text>
</comment>
<organism evidence="2 3">
    <name type="scientific">Caenorhabditis bovis</name>
    <dbReference type="NCBI Taxonomy" id="2654633"/>
    <lineage>
        <taxon>Eukaryota</taxon>
        <taxon>Metazoa</taxon>
        <taxon>Ecdysozoa</taxon>
        <taxon>Nematoda</taxon>
        <taxon>Chromadorea</taxon>
        <taxon>Rhabditida</taxon>
        <taxon>Rhabditina</taxon>
        <taxon>Rhabditomorpha</taxon>
        <taxon>Rhabditoidea</taxon>
        <taxon>Rhabditidae</taxon>
        <taxon>Peloderinae</taxon>
        <taxon>Caenorhabditis</taxon>
    </lineage>
</organism>